<gene>
    <name evidence="1" type="ORF">PIIN_11609</name>
</gene>
<name>G4U238_SERID</name>
<proteinExistence type="predicted"/>
<sequence>MKERPIQMVGLVVSERQRPATFASRIRRKVSNHSPNAT</sequence>
<evidence type="ECO:0000313" key="1">
    <source>
        <dbReference type="EMBL" id="CCA77631.1"/>
    </source>
</evidence>
<dbReference type="Proteomes" id="UP000007148">
    <property type="component" value="Unassembled WGS sequence"/>
</dbReference>
<dbReference type="AlphaFoldDB" id="G4U238"/>
<evidence type="ECO:0000313" key="2">
    <source>
        <dbReference type="Proteomes" id="UP000007148"/>
    </source>
</evidence>
<dbReference type="InParanoid" id="G4U238"/>
<dbReference type="HOGENOM" id="CLU_3335814_0_0_1"/>
<dbReference type="EMBL" id="CAFZ01001801">
    <property type="protein sequence ID" value="CCA77631.1"/>
    <property type="molecule type" value="Genomic_DNA"/>
</dbReference>
<accession>G4U238</accession>
<protein>
    <submittedName>
        <fullName evidence="1">Uncharacterized protein</fullName>
    </submittedName>
</protein>
<keyword evidence="2" id="KW-1185">Reference proteome</keyword>
<reference evidence="1 2" key="1">
    <citation type="journal article" date="2011" name="PLoS Pathog.">
        <title>Endophytic Life Strategies Decoded by Genome and Transcriptome Analyses of the Mutualistic Root Symbiont Piriformospora indica.</title>
        <authorList>
            <person name="Zuccaro A."/>
            <person name="Lahrmann U."/>
            <person name="Guldener U."/>
            <person name="Langen G."/>
            <person name="Pfiffi S."/>
            <person name="Biedenkopf D."/>
            <person name="Wong P."/>
            <person name="Samans B."/>
            <person name="Grimm C."/>
            <person name="Basiewicz M."/>
            <person name="Murat C."/>
            <person name="Martin F."/>
            <person name="Kogel K.H."/>
        </authorList>
    </citation>
    <scope>NUCLEOTIDE SEQUENCE [LARGE SCALE GENOMIC DNA]</scope>
    <source>
        <strain evidence="1 2">DSM 11827</strain>
    </source>
</reference>
<organism evidence="1 2">
    <name type="scientific">Serendipita indica (strain DSM 11827)</name>
    <name type="common">Root endophyte fungus</name>
    <name type="synonym">Piriformospora indica</name>
    <dbReference type="NCBI Taxonomy" id="1109443"/>
    <lineage>
        <taxon>Eukaryota</taxon>
        <taxon>Fungi</taxon>
        <taxon>Dikarya</taxon>
        <taxon>Basidiomycota</taxon>
        <taxon>Agaricomycotina</taxon>
        <taxon>Agaricomycetes</taxon>
        <taxon>Sebacinales</taxon>
        <taxon>Serendipitaceae</taxon>
        <taxon>Serendipita</taxon>
    </lineage>
</organism>
<comment type="caution">
    <text evidence="1">The sequence shown here is derived from an EMBL/GenBank/DDBJ whole genome shotgun (WGS) entry which is preliminary data.</text>
</comment>